<gene>
    <name evidence="2" type="ordered locus">Clole_2342</name>
</gene>
<sequence length="52" mass="5997">MTSQFPHYRVVARQKEGQDDCSLRSILSLPSTLFFFGILLGFFLSKSCCHRK</sequence>
<dbReference type="RefSeq" id="WP_013657344.1">
    <property type="nucleotide sequence ID" value="NC_015275.1"/>
</dbReference>
<evidence type="ECO:0000256" key="1">
    <source>
        <dbReference type="SAM" id="Phobius"/>
    </source>
</evidence>
<evidence type="ECO:0000313" key="3">
    <source>
        <dbReference type="Proteomes" id="UP000008467"/>
    </source>
</evidence>
<evidence type="ECO:0000313" key="2">
    <source>
        <dbReference type="EMBL" id="ADZ84050.1"/>
    </source>
</evidence>
<keyword evidence="1" id="KW-0472">Membrane</keyword>
<dbReference type="AlphaFoldDB" id="F2JSS9"/>
<dbReference type="Proteomes" id="UP000008467">
    <property type="component" value="Chromosome"/>
</dbReference>
<organism evidence="2 3">
    <name type="scientific">Cellulosilyticum lentocellum (strain ATCC 49066 / DSM 5427 / NCIMB 11756 / RHM5)</name>
    <name type="common">Clostridium lentocellum</name>
    <dbReference type="NCBI Taxonomy" id="642492"/>
    <lineage>
        <taxon>Bacteria</taxon>
        <taxon>Bacillati</taxon>
        <taxon>Bacillota</taxon>
        <taxon>Clostridia</taxon>
        <taxon>Lachnospirales</taxon>
        <taxon>Cellulosilyticaceae</taxon>
        <taxon>Cellulosilyticum</taxon>
    </lineage>
</organism>
<dbReference type="HOGENOM" id="CLU_3078065_0_0_9"/>
<reference evidence="2 3" key="1">
    <citation type="journal article" date="2011" name="J. Bacteriol.">
        <title>Complete genome sequence of the cellulose-degrading bacterium Cellulosilyticum lentocellum.</title>
        <authorList>
            <consortium name="US DOE Joint Genome Institute"/>
            <person name="Miller D.A."/>
            <person name="Suen G."/>
            <person name="Bruce D."/>
            <person name="Copeland A."/>
            <person name="Cheng J.F."/>
            <person name="Detter C."/>
            <person name="Goodwin L.A."/>
            <person name="Han C.S."/>
            <person name="Hauser L.J."/>
            <person name="Land M.L."/>
            <person name="Lapidus A."/>
            <person name="Lucas S."/>
            <person name="Meincke L."/>
            <person name="Pitluck S."/>
            <person name="Tapia R."/>
            <person name="Teshima H."/>
            <person name="Woyke T."/>
            <person name="Fox B.G."/>
            <person name="Angert E.R."/>
            <person name="Currie C.R."/>
        </authorList>
    </citation>
    <scope>NUCLEOTIDE SEQUENCE [LARGE SCALE GENOMIC DNA]</scope>
    <source>
        <strain evidence="3">ATCC 49066 / DSM 5427 / NCIMB 11756 / RHM5</strain>
    </source>
</reference>
<feature type="transmembrane region" description="Helical" evidence="1">
    <location>
        <begin position="26"/>
        <end position="44"/>
    </location>
</feature>
<keyword evidence="1" id="KW-0812">Transmembrane</keyword>
<dbReference type="STRING" id="642492.Clole_2342"/>
<dbReference type="EMBL" id="CP002582">
    <property type="protein sequence ID" value="ADZ84050.1"/>
    <property type="molecule type" value="Genomic_DNA"/>
</dbReference>
<keyword evidence="3" id="KW-1185">Reference proteome</keyword>
<dbReference type="KEGG" id="cle:Clole_2342"/>
<proteinExistence type="predicted"/>
<keyword evidence="1" id="KW-1133">Transmembrane helix</keyword>
<accession>F2JSS9</accession>
<protein>
    <submittedName>
        <fullName evidence="2">Uncharacterized protein</fullName>
    </submittedName>
</protein>
<name>F2JSS9_CELLD</name>